<dbReference type="Pfam" id="PF00623">
    <property type="entry name" value="RNA_pol_Rpb1_2"/>
    <property type="match status" value="1"/>
</dbReference>
<keyword evidence="6 14" id="KW-0548">Nucleotidyltransferase</keyword>
<dbReference type="InterPro" id="IPR047107">
    <property type="entry name" value="DNA-dir_RNA_pol1_lsu_C"/>
</dbReference>
<dbReference type="Gene3D" id="1.10.357.120">
    <property type="match status" value="1"/>
</dbReference>
<evidence type="ECO:0000256" key="8">
    <source>
        <dbReference type="ARBA" id="ARBA00022833"/>
    </source>
</evidence>
<keyword evidence="5 14" id="KW-0808">Transferase</keyword>
<dbReference type="Gene3D" id="4.10.860.120">
    <property type="entry name" value="RNA polymerase II, clamp domain"/>
    <property type="match status" value="1"/>
</dbReference>
<evidence type="ECO:0000256" key="4">
    <source>
        <dbReference type="ARBA" id="ARBA00022478"/>
    </source>
</evidence>
<dbReference type="GO" id="GO:0006351">
    <property type="term" value="P:DNA-templated transcription"/>
    <property type="evidence" value="ECO:0007669"/>
    <property type="project" value="InterPro"/>
</dbReference>
<dbReference type="InterPro" id="IPR042102">
    <property type="entry name" value="RNA_pol_Rpb1_3_sf"/>
</dbReference>
<organism evidence="17 18">
    <name type="scientific">Papiliotrema laurentii</name>
    <name type="common">Cryptococcus laurentii</name>
    <dbReference type="NCBI Taxonomy" id="5418"/>
    <lineage>
        <taxon>Eukaryota</taxon>
        <taxon>Fungi</taxon>
        <taxon>Dikarya</taxon>
        <taxon>Basidiomycota</taxon>
        <taxon>Agaricomycotina</taxon>
        <taxon>Tremellomycetes</taxon>
        <taxon>Tremellales</taxon>
        <taxon>Rhynchogastremaceae</taxon>
        <taxon>Papiliotrema</taxon>
    </lineage>
</organism>
<dbReference type="GO" id="GO:0005736">
    <property type="term" value="C:RNA polymerase I complex"/>
    <property type="evidence" value="ECO:0007669"/>
    <property type="project" value="TreeGrafter"/>
</dbReference>
<evidence type="ECO:0000256" key="7">
    <source>
        <dbReference type="ARBA" id="ARBA00022723"/>
    </source>
</evidence>
<evidence type="ECO:0000256" key="9">
    <source>
        <dbReference type="ARBA" id="ARBA00022842"/>
    </source>
</evidence>
<comment type="subunit">
    <text evidence="3">Component of the RNA polymerase I (Pol I) complex consisting of at least 13 subunits.</text>
</comment>
<evidence type="ECO:0000256" key="2">
    <source>
        <dbReference type="ARBA" id="ARBA00006460"/>
    </source>
</evidence>
<feature type="region of interest" description="Disordered" evidence="15">
    <location>
        <begin position="1426"/>
        <end position="1483"/>
    </location>
</feature>
<dbReference type="EMBL" id="JAODAN010000003">
    <property type="protein sequence ID" value="KAK1925526.1"/>
    <property type="molecule type" value="Genomic_DNA"/>
</dbReference>
<dbReference type="PANTHER" id="PTHR19376:SF11">
    <property type="entry name" value="DNA-DIRECTED RNA POLYMERASE I SUBUNIT RPA1"/>
    <property type="match status" value="1"/>
</dbReference>
<dbReference type="Proteomes" id="UP001182556">
    <property type="component" value="Unassembled WGS sequence"/>
</dbReference>
<feature type="domain" description="RNA polymerase N-terminal" evidence="16">
    <location>
        <begin position="406"/>
        <end position="748"/>
    </location>
</feature>
<evidence type="ECO:0000256" key="15">
    <source>
        <dbReference type="SAM" id="MobiDB-lite"/>
    </source>
</evidence>
<name>A0AAD9FSW7_PAPLA</name>
<dbReference type="InterPro" id="IPR007081">
    <property type="entry name" value="RNA_pol_Rpb1_5"/>
</dbReference>
<feature type="compositionally biased region" description="Acidic residues" evidence="15">
    <location>
        <begin position="147"/>
        <end position="158"/>
    </location>
</feature>
<keyword evidence="9" id="KW-0460">Magnesium</keyword>
<dbReference type="SUPFAM" id="SSF64484">
    <property type="entry name" value="beta and beta-prime subunits of DNA dependent RNA-polymerase"/>
    <property type="match status" value="1"/>
</dbReference>
<dbReference type="InterPro" id="IPR000722">
    <property type="entry name" value="RNA_pol_asu"/>
</dbReference>
<feature type="region of interest" description="Disordered" evidence="15">
    <location>
        <begin position="276"/>
        <end position="338"/>
    </location>
</feature>
<dbReference type="Pfam" id="PF05000">
    <property type="entry name" value="RNA_pol_Rpb1_4"/>
    <property type="match status" value="1"/>
</dbReference>
<keyword evidence="4 14" id="KW-0240">DNA-directed RNA polymerase</keyword>
<feature type="compositionally biased region" description="Acidic residues" evidence="15">
    <location>
        <begin position="1432"/>
        <end position="1441"/>
    </location>
</feature>
<dbReference type="Gene3D" id="1.10.132.30">
    <property type="match status" value="1"/>
</dbReference>
<dbReference type="CDD" id="cd02735">
    <property type="entry name" value="RNAP_I_Rpa1_C"/>
    <property type="match status" value="1"/>
</dbReference>
<evidence type="ECO:0000256" key="14">
    <source>
        <dbReference type="RuleBase" id="RU004279"/>
    </source>
</evidence>
<sequence length="1760" mass="196324">MDIAHPIHTEISSLSFSFLSTDDIKAMSVQKCDNPVLLDNLNLPTRGGLYDPKLGPMTSRDVCETCHLSYFACPGHYGHIELPAPVYHPLFMNQAYKLLYATCLYCHHFKMPKLLLHQYIARIKLLNAGLIAESHEVAKFMPTGREEEAEAADDDDEEQGSKKKAKKGPKVGAVDAQTAEESIIRLEKYVEAQLHRASKRGGTKDAYKDGLVYQERRALLDDVLRVQSRSWRVKCTRCLAHNPTYRKEKATKIIELEIDAKQKLVNATLGVKRMNVLSDGPSKSKKKKANGANGSANVDDSDSERGSQAGEDNEMDVDESVHSSEEEEEEVEDDNGNEISHAVARTASGQVKGARARNERVMSVAEVRAHLRILFYKEKELCFLLYGRHGGPHALASRVTPIRLADLFFLDVIPVTPTRFRPPAKMGDELFENAQNSLLSAVITTSKRIVELSTRLHNADRAEKGEMVLDAIQKTENTRNFEMLLEALVKLQDDVNSFMDSSKNPTIMRQGKLPPPGVKQLLEKKEGLFRKHMMGKRVNYAARSVISPDINIETNEIGIPPVFAKKLTYPEPVTHHNIAEMRQLVINGPKVHPGAALVQNEDGSQISLDKTTLEQRTAIANQLLTPQSDALAHTSGPPPRNKKVYRHIRDGDIVILNRQPTLHKPSMMAHKVKVLLGEKTIRMHYANCNSYNADFDGDEMNIHFPQNEVARAEALMIANTDNQYLVPTSGKPLRGLIQDHVDAGVWMCNKSSFFTRDQYFQLIYGALRTENNYSGQGRIITLPPAVWKPKQLWTGKQIMSTILLNLTPPNARGLNLTSRNKIQHNLWDRDQLVDKNMSEEMTIFLDGHLITGVLDKSQFGASDYGLIHSVHELYGPMIANRLLGVLSRVLTKYLQHYAFSCRMDDLILTQEGEDLRKKILQDASEDGTRTALGFVGLDQDADLKDPDTARNLTVRLEEILRNDNLMAGLDGAMQGAFNKTTSKINNEVLPKYLVRPFPDNNMQMMTISGAKGSKVNASQISTLLGQQALEGRRVPTMVSGKTLPSFRPFDTSARAGGFVANRFLTGIRPQEYYFHCMAGREGLIDTAVKTSRSGYLQRCLIKHLEGVKVHYDHTVRDSDQSILQFLYGEDSLDVTRSKHLEMFDFAARNHDSLIQRYNPKPLLEKVVHDEAVSYMKKALKKPGKYDPALSVYSPSRYFGSMSEKYAAKVTKHVEENEQGLLSTKGVVKPSPFVSERVDSKQFVSLARARYMRSLADPGEAVGLLASQGVGEPSTQMTLNTFHLAGHGAANVTLGIPRLREIVMTAAQKPQTPTMKLPLRETVSDEDCEAFIKQVSKLTLSEVVERVVVTERLSSRTSTDARLRKYTVLLEFYPPEEYSKEYALSPDQLHEALAFNLSWRLKKELVAEMRTAKQTLSQDMSVGVGLKVRSGADGDDVEESEESQGRRGRDDELDDDDNDAGQAKRARQNTQHEYEEDDAMGPGLKDMEDYVERELEEDEQDEEEAMDIDPAHKAAQDRLADQLADTFKQAAKYATSFSFDSHTGRSAQFDLEFPADAPKLLLVDIVERTCRASVIHEVPGIGRCMKVYDDKGKFSRTLVTEGANLRGMHSLADELVDLDRLASNDIYALLTTYGVEAARKAIIDEMSSVFGAYAIAVDYRHLTIIADYMTHGGGYRPFNRTGISNKSSPLLKASFETTVQFLSEAVLHGDFDDLSSPAAKIVMGKPSTSGTGSFDVRAQAVYQTLDATKRESSPAMIAAAA</sequence>
<dbReference type="Pfam" id="PF04997">
    <property type="entry name" value="RNA_pol_Rpb1_1"/>
    <property type="match status" value="1"/>
</dbReference>
<evidence type="ECO:0000256" key="10">
    <source>
        <dbReference type="ARBA" id="ARBA00023163"/>
    </source>
</evidence>
<comment type="subcellular location">
    <subcellularLocation>
        <location evidence="1">Nucleus</location>
    </subcellularLocation>
</comment>
<dbReference type="Gene3D" id="1.10.274.100">
    <property type="entry name" value="RNA polymerase Rpb1, domain 3"/>
    <property type="match status" value="1"/>
</dbReference>
<comment type="caution">
    <text evidence="17">The sequence shown here is derived from an EMBL/GenBank/DDBJ whole genome shotgun (WGS) entry which is preliminary data.</text>
</comment>
<dbReference type="FunFam" id="2.40.40.20:FF:000019">
    <property type="entry name" value="DNA-directed RNA polymerase II subunit RPB1"/>
    <property type="match status" value="1"/>
</dbReference>
<dbReference type="Gene3D" id="6.10.250.2940">
    <property type="match status" value="1"/>
</dbReference>
<evidence type="ECO:0000256" key="6">
    <source>
        <dbReference type="ARBA" id="ARBA00022695"/>
    </source>
</evidence>
<dbReference type="EC" id="2.7.7.6" evidence="14"/>
<dbReference type="InterPro" id="IPR007066">
    <property type="entry name" value="RNA_pol_Rpb1_3"/>
</dbReference>
<keyword evidence="11" id="KW-0539">Nucleus</keyword>
<comment type="function">
    <text evidence="13">DNA-dependent RNA polymerase catalyzes the transcription of DNA into RNA using the four ribonucleoside triphosphates as substrates. Largest and catalytic core component of RNA polymerase I which synthesizes ribosomal RNA precursors. Forms the polymerase active center together with the second largest subunit. A single stranded DNA template strand of the promoter is positioned within the central active site cleft of Pol I. A bridging helix emanates from RPA1 and crosses the cleft near the catalytic site and is thought to promote translocation of Pol I by acting as a ratchet that moves the RNA-DNA hybrid through the active site by switching from straight to bent conformations at each step of nucleotide addition.</text>
</comment>
<dbReference type="Gene3D" id="1.10.150.390">
    <property type="match status" value="1"/>
</dbReference>
<dbReference type="InterPro" id="IPR045867">
    <property type="entry name" value="DNA-dir_RpoC_beta_prime"/>
</dbReference>
<dbReference type="FunFam" id="1.10.274.100:FF:000006">
    <property type="entry name" value="DNA-directed RNA polymerase subunit"/>
    <property type="match status" value="1"/>
</dbReference>
<comment type="catalytic activity">
    <reaction evidence="12 14">
        <text>RNA(n) + a ribonucleoside 5'-triphosphate = RNA(n+1) + diphosphate</text>
        <dbReference type="Rhea" id="RHEA:21248"/>
        <dbReference type="Rhea" id="RHEA-COMP:14527"/>
        <dbReference type="Rhea" id="RHEA-COMP:17342"/>
        <dbReference type="ChEBI" id="CHEBI:33019"/>
        <dbReference type="ChEBI" id="CHEBI:61557"/>
        <dbReference type="ChEBI" id="CHEBI:140395"/>
        <dbReference type="EC" id="2.7.7.6"/>
    </reaction>
</comment>
<dbReference type="InterPro" id="IPR044893">
    <property type="entry name" value="RNA_pol_Rpb1_clamp_domain"/>
</dbReference>
<dbReference type="GO" id="GO:0046872">
    <property type="term" value="F:metal ion binding"/>
    <property type="evidence" value="ECO:0007669"/>
    <property type="project" value="UniProtKB-KW"/>
</dbReference>
<dbReference type="CDD" id="cd01435">
    <property type="entry name" value="RNAP_I_RPA1_N"/>
    <property type="match status" value="1"/>
</dbReference>
<dbReference type="InterPro" id="IPR007080">
    <property type="entry name" value="RNA_pol_Rpb1_1"/>
</dbReference>
<evidence type="ECO:0000256" key="13">
    <source>
        <dbReference type="ARBA" id="ARBA00053996"/>
    </source>
</evidence>
<dbReference type="Gene3D" id="2.40.40.20">
    <property type="match status" value="1"/>
</dbReference>
<dbReference type="Gene3D" id="3.30.1490.180">
    <property type="entry name" value="RNA polymerase ii"/>
    <property type="match status" value="1"/>
</dbReference>
<dbReference type="GO" id="GO:0003677">
    <property type="term" value="F:DNA binding"/>
    <property type="evidence" value="ECO:0007669"/>
    <property type="project" value="InterPro"/>
</dbReference>
<dbReference type="FunFam" id="4.10.860.120:FF:000006">
    <property type="entry name" value="DNA-directed RNA polymerase subunit"/>
    <property type="match status" value="1"/>
</dbReference>
<proteinExistence type="inferred from homology"/>
<evidence type="ECO:0000313" key="18">
    <source>
        <dbReference type="Proteomes" id="UP001182556"/>
    </source>
</evidence>
<gene>
    <name evidence="17" type="ORF">DB88DRAFT_198829</name>
</gene>
<dbReference type="InterPro" id="IPR007083">
    <property type="entry name" value="RNA_pol_Rpb1_4"/>
</dbReference>
<feature type="compositionally biased region" description="Acidic residues" evidence="15">
    <location>
        <begin position="325"/>
        <end position="336"/>
    </location>
</feature>
<keyword evidence="18" id="KW-1185">Reference proteome</keyword>
<protein>
    <recommendedName>
        <fullName evidence="14">DNA-directed RNA polymerase subunit</fullName>
        <ecNumber evidence="14">2.7.7.6</ecNumber>
    </recommendedName>
</protein>
<keyword evidence="7" id="KW-0479">Metal-binding</keyword>
<accession>A0AAD9FSW7</accession>
<keyword evidence="8" id="KW-0862">Zinc</keyword>
<feature type="region of interest" description="Disordered" evidence="15">
    <location>
        <begin position="142"/>
        <end position="173"/>
    </location>
</feature>
<evidence type="ECO:0000313" key="17">
    <source>
        <dbReference type="EMBL" id="KAK1925526.1"/>
    </source>
</evidence>
<dbReference type="Pfam" id="PF04983">
    <property type="entry name" value="RNA_pol_Rpb1_3"/>
    <property type="match status" value="1"/>
</dbReference>
<dbReference type="InterPro" id="IPR015699">
    <property type="entry name" value="DNA-dir_RNA_pol1_lsu_N"/>
</dbReference>
<evidence type="ECO:0000256" key="12">
    <source>
        <dbReference type="ARBA" id="ARBA00048552"/>
    </source>
</evidence>
<reference evidence="17" key="1">
    <citation type="submission" date="2023-02" db="EMBL/GenBank/DDBJ databases">
        <title>Identification and recombinant expression of a fungal hydrolase from Papiliotrema laurentii that hydrolyzes apple cutin and clears colloidal polyester polyurethane.</title>
        <authorList>
            <consortium name="DOE Joint Genome Institute"/>
            <person name="Roman V.A."/>
            <person name="Bojanowski C."/>
            <person name="Crable B.R."/>
            <person name="Wagner D.N."/>
            <person name="Hung C.S."/>
            <person name="Nadeau L.J."/>
            <person name="Schratz L."/>
            <person name="Haridas S."/>
            <person name="Pangilinan J."/>
            <person name="Lipzen A."/>
            <person name="Na H."/>
            <person name="Yan M."/>
            <person name="Ng V."/>
            <person name="Grigoriev I.V."/>
            <person name="Spatafora J.W."/>
            <person name="Barlow D."/>
            <person name="Biffinger J."/>
            <person name="Kelley-Loughnane N."/>
            <person name="Varaljay V.A."/>
            <person name="Crookes-Goodson W.J."/>
        </authorList>
    </citation>
    <scope>NUCLEOTIDE SEQUENCE</scope>
    <source>
        <strain evidence="17">5307AH</strain>
    </source>
</reference>
<dbReference type="InterPro" id="IPR006592">
    <property type="entry name" value="RNA_pol_N"/>
</dbReference>
<dbReference type="Pfam" id="PF04998">
    <property type="entry name" value="RNA_pol_Rpb1_5"/>
    <property type="match status" value="1"/>
</dbReference>
<dbReference type="FunFam" id="1.10.150.390:FF:000005">
    <property type="entry name" value="DNA-directed RNA polymerase subunit"/>
    <property type="match status" value="1"/>
</dbReference>
<dbReference type="PANTHER" id="PTHR19376">
    <property type="entry name" value="DNA-DIRECTED RNA POLYMERASE"/>
    <property type="match status" value="1"/>
</dbReference>
<dbReference type="FunFam" id="3.30.1490.180:FF:000003">
    <property type="entry name" value="DNA-directed RNA polymerase subunit"/>
    <property type="match status" value="1"/>
</dbReference>
<evidence type="ECO:0000259" key="16">
    <source>
        <dbReference type="SMART" id="SM00663"/>
    </source>
</evidence>
<dbReference type="GO" id="GO:0003899">
    <property type="term" value="F:DNA-directed RNA polymerase activity"/>
    <property type="evidence" value="ECO:0007669"/>
    <property type="project" value="UniProtKB-EC"/>
</dbReference>
<dbReference type="SMART" id="SM00663">
    <property type="entry name" value="RPOLA_N"/>
    <property type="match status" value="1"/>
</dbReference>
<dbReference type="InterPro" id="IPR038120">
    <property type="entry name" value="Rpb1_funnel_sf"/>
</dbReference>
<evidence type="ECO:0000256" key="1">
    <source>
        <dbReference type="ARBA" id="ARBA00004123"/>
    </source>
</evidence>
<evidence type="ECO:0000256" key="3">
    <source>
        <dbReference type="ARBA" id="ARBA00011251"/>
    </source>
</evidence>
<evidence type="ECO:0000256" key="5">
    <source>
        <dbReference type="ARBA" id="ARBA00022679"/>
    </source>
</evidence>
<dbReference type="Gene3D" id="3.30.70.2850">
    <property type="match status" value="1"/>
</dbReference>
<comment type="similarity">
    <text evidence="2 14">Belongs to the RNA polymerase beta' chain family.</text>
</comment>
<evidence type="ECO:0000256" key="11">
    <source>
        <dbReference type="ARBA" id="ARBA00023242"/>
    </source>
</evidence>
<keyword evidence="10 14" id="KW-0804">Transcription</keyword>